<keyword evidence="2" id="KW-1185">Reference proteome</keyword>
<dbReference type="Proteomes" id="UP000006882">
    <property type="component" value="Chromosome G6"/>
</dbReference>
<organism evidence="1 2">
    <name type="scientific">Prunus persica</name>
    <name type="common">Peach</name>
    <name type="synonym">Amygdalus persica</name>
    <dbReference type="NCBI Taxonomy" id="3760"/>
    <lineage>
        <taxon>Eukaryota</taxon>
        <taxon>Viridiplantae</taxon>
        <taxon>Streptophyta</taxon>
        <taxon>Embryophyta</taxon>
        <taxon>Tracheophyta</taxon>
        <taxon>Spermatophyta</taxon>
        <taxon>Magnoliopsida</taxon>
        <taxon>eudicotyledons</taxon>
        <taxon>Gunneridae</taxon>
        <taxon>Pentapetalae</taxon>
        <taxon>rosids</taxon>
        <taxon>fabids</taxon>
        <taxon>Rosales</taxon>
        <taxon>Rosaceae</taxon>
        <taxon>Amygdaloideae</taxon>
        <taxon>Amygdaleae</taxon>
        <taxon>Prunus</taxon>
    </lineage>
</organism>
<name>A0A251NRC9_PRUPE</name>
<dbReference type="AlphaFoldDB" id="A0A251NRC9"/>
<gene>
    <name evidence="1" type="ORF">PRUPE_6G164300</name>
</gene>
<dbReference type="Gramene" id="ONI01879">
    <property type="protein sequence ID" value="ONI01879"/>
    <property type="gene ID" value="PRUPE_6G164300"/>
</dbReference>
<reference evidence="1 2" key="1">
    <citation type="journal article" date="2013" name="Nat. Genet.">
        <title>The high-quality draft genome of peach (Prunus persica) identifies unique patterns of genetic diversity, domestication and genome evolution.</title>
        <authorList>
            <consortium name="International Peach Genome Initiative"/>
            <person name="Verde I."/>
            <person name="Abbott A.G."/>
            <person name="Scalabrin S."/>
            <person name="Jung S."/>
            <person name="Shu S."/>
            <person name="Marroni F."/>
            <person name="Zhebentyayeva T."/>
            <person name="Dettori M.T."/>
            <person name="Grimwood J."/>
            <person name="Cattonaro F."/>
            <person name="Zuccolo A."/>
            <person name="Rossini L."/>
            <person name="Jenkins J."/>
            <person name="Vendramin E."/>
            <person name="Meisel L.A."/>
            <person name="Decroocq V."/>
            <person name="Sosinski B."/>
            <person name="Prochnik S."/>
            <person name="Mitros T."/>
            <person name="Policriti A."/>
            <person name="Cipriani G."/>
            <person name="Dondini L."/>
            <person name="Ficklin S."/>
            <person name="Goodstein D.M."/>
            <person name="Xuan P."/>
            <person name="Del Fabbro C."/>
            <person name="Aramini V."/>
            <person name="Copetti D."/>
            <person name="Gonzalez S."/>
            <person name="Horner D.S."/>
            <person name="Falchi R."/>
            <person name="Lucas S."/>
            <person name="Mica E."/>
            <person name="Maldonado J."/>
            <person name="Lazzari B."/>
            <person name="Bielenberg D."/>
            <person name="Pirona R."/>
            <person name="Miculan M."/>
            <person name="Barakat A."/>
            <person name="Testolin R."/>
            <person name="Stella A."/>
            <person name="Tartarini S."/>
            <person name="Tonutti P."/>
            <person name="Arus P."/>
            <person name="Orellana A."/>
            <person name="Wells C."/>
            <person name="Main D."/>
            <person name="Vizzotto G."/>
            <person name="Silva H."/>
            <person name="Salamini F."/>
            <person name="Schmutz J."/>
            <person name="Morgante M."/>
            <person name="Rokhsar D.S."/>
        </authorList>
    </citation>
    <scope>NUCLEOTIDE SEQUENCE [LARGE SCALE GENOMIC DNA]</scope>
    <source>
        <strain evidence="2">cv. Nemared</strain>
    </source>
</reference>
<evidence type="ECO:0000313" key="1">
    <source>
        <dbReference type="EMBL" id="ONI01879.1"/>
    </source>
</evidence>
<protein>
    <submittedName>
        <fullName evidence="1">Uncharacterized protein</fullName>
    </submittedName>
</protein>
<dbReference type="EMBL" id="CM007656">
    <property type="protein sequence ID" value="ONI01879.1"/>
    <property type="molecule type" value="Genomic_DNA"/>
</dbReference>
<proteinExistence type="predicted"/>
<evidence type="ECO:0000313" key="2">
    <source>
        <dbReference type="Proteomes" id="UP000006882"/>
    </source>
</evidence>
<sequence>MFSLKAMALLKKVGRALLKYLGRPLLLQKASRSAFVVETQKWLGESARVSRPGEIQGVASWALRFLAGQSSGFLWPDLGGFVEAEGQGRPGARCGWESFEIRLGIVQSAASWAVLESG</sequence>
<accession>A0A251NRC9</accession>